<organism evidence="1 2">
    <name type="scientific">Flexivirga aerilata</name>
    <dbReference type="NCBI Taxonomy" id="1656889"/>
    <lineage>
        <taxon>Bacteria</taxon>
        <taxon>Bacillati</taxon>
        <taxon>Actinomycetota</taxon>
        <taxon>Actinomycetes</taxon>
        <taxon>Micrococcales</taxon>
        <taxon>Dermacoccaceae</taxon>
        <taxon>Flexivirga</taxon>
    </lineage>
</organism>
<evidence type="ECO:0008006" key="3">
    <source>
        <dbReference type="Google" id="ProtNLM"/>
    </source>
</evidence>
<evidence type="ECO:0000313" key="2">
    <source>
        <dbReference type="Proteomes" id="UP000557772"/>
    </source>
</evidence>
<name>A0A849ANJ2_9MICO</name>
<protein>
    <recommendedName>
        <fullName evidence="3">DUF4288 domain-containing protein</fullName>
    </recommendedName>
</protein>
<keyword evidence="2" id="KW-1185">Reference proteome</keyword>
<gene>
    <name evidence="1" type="ORF">HJ588_03660</name>
</gene>
<dbReference type="RefSeq" id="WP_171152036.1">
    <property type="nucleotide sequence ID" value="NZ_JABENB010000001.1"/>
</dbReference>
<proteinExistence type="predicted"/>
<evidence type="ECO:0000313" key="1">
    <source>
        <dbReference type="EMBL" id="NNG38372.1"/>
    </source>
</evidence>
<comment type="caution">
    <text evidence="1">The sequence shown here is derived from an EMBL/GenBank/DDBJ whole genome shotgun (WGS) entry which is preliminary data.</text>
</comment>
<dbReference type="EMBL" id="JABENB010000001">
    <property type="protein sequence ID" value="NNG38372.1"/>
    <property type="molecule type" value="Genomic_DNA"/>
</dbReference>
<accession>A0A849ANJ2</accession>
<dbReference type="Proteomes" id="UP000557772">
    <property type="component" value="Unassembled WGS sequence"/>
</dbReference>
<dbReference type="AlphaFoldDB" id="A0A849ANJ2"/>
<reference evidence="1 2" key="1">
    <citation type="submission" date="2020-05" db="EMBL/GenBank/DDBJ databases">
        <title>Flexivirga sp. ID2601S isolated from air conditioner.</title>
        <authorList>
            <person name="Kim D.H."/>
        </authorList>
    </citation>
    <scope>NUCLEOTIDE SEQUENCE [LARGE SCALE GENOMIC DNA]</scope>
    <source>
        <strain evidence="1 2">ID2601S</strain>
    </source>
</reference>
<sequence>MDDPARWFAVRTVIRMSQTGPPTTAPLGPGGSDFEERITLWQAADAATAIARAEADAVGYARIVDGEYVGFSQSYELADAAGDGAEVFSLIRRSELSTDGYLDRHFDTGREFQEPT</sequence>